<accession>W9SE24</accession>
<dbReference type="AlphaFoldDB" id="W9SE24"/>
<dbReference type="Proteomes" id="UP000030645">
    <property type="component" value="Unassembled WGS sequence"/>
</dbReference>
<reference evidence="3" key="1">
    <citation type="submission" date="2013-01" db="EMBL/GenBank/DDBJ databases">
        <title>Draft Genome Sequence of a Mulberry Tree, Morus notabilis C.K. Schneid.</title>
        <authorList>
            <person name="He N."/>
            <person name="Zhao S."/>
        </authorList>
    </citation>
    <scope>NUCLEOTIDE SEQUENCE</scope>
</reference>
<evidence type="ECO:0000256" key="1">
    <source>
        <dbReference type="SAM" id="MobiDB-lite"/>
    </source>
</evidence>
<organism evidence="2 3">
    <name type="scientific">Morus notabilis</name>
    <dbReference type="NCBI Taxonomy" id="981085"/>
    <lineage>
        <taxon>Eukaryota</taxon>
        <taxon>Viridiplantae</taxon>
        <taxon>Streptophyta</taxon>
        <taxon>Embryophyta</taxon>
        <taxon>Tracheophyta</taxon>
        <taxon>Spermatophyta</taxon>
        <taxon>Magnoliopsida</taxon>
        <taxon>eudicotyledons</taxon>
        <taxon>Gunneridae</taxon>
        <taxon>Pentapetalae</taxon>
        <taxon>rosids</taxon>
        <taxon>fabids</taxon>
        <taxon>Rosales</taxon>
        <taxon>Moraceae</taxon>
        <taxon>Moreae</taxon>
        <taxon>Morus</taxon>
    </lineage>
</organism>
<evidence type="ECO:0000313" key="3">
    <source>
        <dbReference type="Proteomes" id="UP000030645"/>
    </source>
</evidence>
<feature type="compositionally biased region" description="Basic residues" evidence="1">
    <location>
        <begin position="9"/>
        <end position="23"/>
    </location>
</feature>
<name>W9SE24_9ROSA</name>
<dbReference type="EMBL" id="KE345336">
    <property type="protein sequence ID" value="EXC01811.1"/>
    <property type="molecule type" value="Genomic_DNA"/>
</dbReference>
<proteinExistence type="predicted"/>
<evidence type="ECO:0000313" key="2">
    <source>
        <dbReference type="EMBL" id="EXC01811.1"/>
    </source>
</evidence>
<gene>
    <name evidence="2" type="ORF">L484_021451</name>
</gene>
<feature type="region of interest" description="Disordered" evidence="1">
    <location>
        <begin position="1"/>
        <end position="82"/>
    </location>
</feature>
<sequence>MIEGGIYGGHRKRTRERRSKGERRLRAPPTGKRPKTPGQVTEEGKKSRAKPRKQLVSGKETKQPPSRVKEKKGEKGKMAISL</sequence>
<keyword evidence="3" id="KW-1185">Reference proteome</keyword>
<feature type="compositionally biased region" description="Basic and acidic residues" evidence="1">
    <location>
        <begin position="59"/>
        <end position="82"/>
    </location>
</feature>
<protein>
    <submittedName>
        <fullName evidence="2">Uncharacterized protein</fullName>
    </submittedName>
</protein>